<comment type="caution">
    <text evidence="6">The sequence shown here is derived from an EMBL/GenBank/DDBJ whole genome shotgun (WGS) entry which is preliminary data.</text>
</comment>
<dbReference type="PANTHER" id="PTHR30024:SF47">
    <property type="entry name" value="TAURINE-BINDING PERIPLASMIC PROTEIN"/>
    <property type="match status" value="1"/>
</dbReference>
<dbReference type="Proteomes" id="UP001597521">
    <property type="component" value="Unassembled WGS sequence"/>
</dbReference>
<feature type="domain" description="SsuA/THI5-like" evidence="5">
    <location>
        <begin position="49"/>
        <end position="254"/>
    </location>
</feature>
<feature type="chain" id="PRO_5046558968" evidence="4">
    <location>
        <begin position="28"/>
        <end position="342"/>
    </location>
</feature>
<evidence type="ECO:0000256" key="1">
    <source>
        <dbReference type="ARBA" id="ARBA00004418"/>
    </source>
</evidence>
<evidence type="ECO:0000256" key="4">
    <source>
        <dbReference type="SAM" id="SignalP"/>
    </source>
</evidence>
<protein>
    <submittedName>
        <fullName evidence="6">ABC transporter substrate-binding protein</fullName>
    </submittedName>
</protein>
<evidence type="ECO:0000256" key="3">
    <source>
        <dbReference type="ARBA" id="ARBA00022729"/>
    </source>
</evidence>
<evidence type="ECO:0000313" key="6">
    <source>
        <dbReference type="EMBL" id="MFD2648357.1"/>
    </source>
</evidence>
<name>A0ABW5QLB6_9HYPH</name>
<dbReference type="PANTHER" id="PTHR30024">
    <property type="entry name" value="ALIPHATIC SULFONATES-BINDING PROTEIN-RELATED"/>
    <property type="match status" value="1"/>
</dbReference>
<dbReference type="Pfam" id="PF09084">
    <property type="entry name" value="NMT1"/>
    <property type="match status" value="1"/>
</dbReference>
<sequence>MSVRLAAGLLAALLGLAAASVPPLAMAAPFRLIVTDHEPPLVPNSVMELALTEGYFAREGVDVELVRVQQTPSAIAAMAAGEGEMANIGLDAMLQLHARGATDLKAVMSPNKSLPFLIAGSDEIDGAADLSGRSFGVGRLGSLDHSLSLKVLEAAGVDTETLAIIPLGQPNVRAQALAAGRIEATTMSIGVWLTLPAHDGLEVLVDQEAYYRAAPVVNKVNVVSPDVLAERPDEVRAVIRALILASRDFAAEPQRWSAAMAELLPHVERTTLDDLAASFDGSWSVNGGLSRSELEFSADWVFQGPDFDGLDPVPLEHWVEFAPLDAVLSELGTDPSADAADR</sequence>
<proteinExistence type="inferred from homology"/>
<feature type="signal peptide" evidence="4">
    <location>
        <begin position="1"/>
        <end position="27"/>
    </location>
</feature>
<comment type="similarity">
    <text evidence="2">Belongs to the bacterial solute-binding protein SsuA/TauA family.</text>
</comment>
<dbReference type="InterPro" id="IPR015168">
    <property type="entry name" value="SsuA/THI5"/>
</dbReference>
<dbReference type="Gene3D" id="3.40.190.10">
    <property type="entry name" value="Periplasmic binding protein-like II"/>
    <property type="match status" value="2"/>
</dbReference>
<evidence type="ECO:0000313" key="7">
    <source>
        <dbReference type="Proteomes" id="UP001597521"/>
    </source>
</evidence>
<dbReference type="EMBL" id="JBHUNP010000001">
    <property type="protein sequence ID" value="MFD2648357.1"/>
    <property type="molecule type" value="Genomic_DNA"/>
</dbReference>
<comment type="subcellular location">
    <subcellularLocation>
        <location evidence="1">Periplasm</location>
    </subcellularLocation>
</comment>
<reference evidence="7" key="1">
    <citation type="journal article" date="2019" name="Int. J. Syst. Evol. Microbiol.">
        <title>The Global Catalogue of Microorganisms (GCM) 10K type strain sequencing project: providing services to taxonomists for standard genome sequencing and annotation.</title>
        <authorList>
            <consortium name="The Broad Institute Genomics Platform"/>
            <consortium name="The Broad Institute Genome Sequencing Center for Infectious Disease"/>
            <person name="Wu L."/>
            <person name="Ma J."/>
        </authorList>
    </citation>
    <scope>NUCLEOTIDE SEQUENCE [LARGE SCALE GENOMIC DNA]</scope>
    <source>
        <strain evidence="7">CCM 7427</strain>
    </source>
</reference>
<keyword evidence="7" id="KW-1185">Reference proteome</keyword>
<gene>
    <name evidence="6" type="ORF">ACFSX5_11195</name>
</gene>
<dbReference type="SUPFAM" id="SSF53850">
    <property type="entry name" value="Periplasmic binding protein-like II"/>
    <property type="match status" value="1"/>
</dbReference>
<keyword evidence="3 4" id="KW-0732">Signal</keyword>
<dbReference type="RefSeq" id="WP_386833511.1">
    <property type="nucleotide sequence ID" value="NZ_JBHUNP010000001.1"/>
</dbReference>
<evidence type="ECO:0000259" key="5">
    <source>
        <dbReference type="Pfam" id="PF09084"/>
    </source>
</evidence>
<evidence type="ECO:0000256" key="2">
    <source>
        <dbReference type="ARBA" id="ARBA00010742"/>
    </source>
</evidence>
<accession>A0ABW5QLB6</accession>
<organism evidence="6 7">
    <name type="scientific">Devosia albogilva</name>
    <dbReference type="NCBI Taxonomy" id="429726"/>
    <lineage>
        <taxon>Bacteria</taxon>
        <taxon>Pseudomonadati</taxon>
        <taxon>Pseudomonadota</taxon>
        <taxon>Alphaproteobacteria</taxon>
        <taxon>Hyphomicrobiales</taxon>
        <taxon>Devosiaceae</taxon>
        <taxon>Devosia</taxon>
    </lineage>
</organism>